<name>A0ABQ7QKM3_PLUXY</name>
<evidence type="ECO:0000313" key="7">
    <source>
        <dbReference type="EMBL" id="KAG7305782.1"/>
    </source>
</evidence>
<keyword evidence="4" id="KW-0804">Transcription</keyword>
<evidence type="ECO:0000259" key="6">
    <source>
        <dbReference type="Pfam" id="PF13873"/>
    </source>
</evidence>
<proteinExistence type="predicted"/>
<accession>A0ABQ7QKM3</accession>
<dbReference type="Pfam" id="PF13873">
    <property type="entry name" value="Myb_DNA-bind_5"/>
    <property type="match status" value="1"/>
</dbReference>
<organism evidence="7 8">
    <name type="scientific">Plutella xylostella</name>
    <name type="common">Diamondback moth</name>
    <name type="synonym">Plutella maculipennis</name>
    <dbReference type="NCBI Taxonomy" id="51655"/>
    <lineage>
        <taxon>Eukaryota</taxon>
        <taxon>Metazoa</taxon>
        <taxon>Ecdysozoa</taxon>
        <taxon>Arthropoda</taxon>
        <taxon>Hexapoda</taxon>
        <taxon>Insecta</taxon>
        <taxon>Pterygota</taxon>
        <taxon>Neoptera</taxon>
        <taxon>Endopterygota</taxon>
        <taxon>Lepidoptera</taxon>
        <taxon>Glossata</taxon>
        <taxon>Ditrysia</taxon>
        <taxon>Yponomeutoidea</taxon>
        <taxon>Plutellidae</taxon>
        <taxon>Plutella</taxon>
    </lineage>
</organism>
<dbReference type="InterPro" id="IPR028002">
    <property type="entry name" value="Myb_DNA-bind_5"/>
</dbReference>
<protein>
    <recommendedName>
        <fullName evidence="2">Regulatory protein zeste</fullName>
    </recommendedName>
</protein>
<gene>
    <name evidence="7" type="ORF">JYU34_009915</name>
</gene>
<evidence type="ECO:0000313" key="8">
    <source>
        <dbReference type="Proteomes" id="UP000823941"/>
    </source>
</evidence>
<dbReference type="PANTHER" id="PTHR23098:SF23">
    <property type="entry name" value="MYB-RELATED TRANSCRIPTION FACTOR, PARTNER OF PROFILIN-LIKE ISOFORM X2-RELATED"/>
    <property type="match status" value="1"/>
</dbReference>
<dbReference type="PANTHER" id="PTHR23098">
    <property type="entry name" value="AGAP001331-PA-RELATED"/>
    <property type="match status" value="1"/>
</dbReference>
<evidence type="ECO:0000256" key="1">
    <source>
        <dbReference type="ARBA" id="ARBA00011764"/>
    </source>
</evidence>
<evidence type="ECO:0000256" key="5">
    <source>
        <dbReference type="ARBA" id="ARBA00025466"/>
    </source>
</evidence>
<reference evidence="7 8" key="1">
    <citation type="submission" date="2021-06" db="EMBL/GenBank/DDBJ databases">
        <title>A haploid diamondback moth (Plutella xylostella L.) genome assembly resolves 31 chromosomes and identifies a diamide resistance mutation.</title>
        <authorList>
            <person name="Ward C.M."/>
            <person name="Perry K.D."/>
            <person name="Baker G."/>
            <person name="Powis K."/>
            <person name="Heckel D.G."/>
            <person name="Baxter S.W."/>
        </authorList>
    </citation>
    <scope>NUCLEOTIDE SEQUENCE [LARGE SCALE GENOMIC DNA]</scope>
    <source>
        <strain evidence="7 8">LV</strain>
        <tissue evidence="7">Single pupa</tissue>
    </source>
</reference>
<evidence type="ECO:0000256" key="2">
    <source>
        <dbReference type="ARBA" id="ARBA00016807"/>
    </source>
</evidence>
<keyword evidence="3" id="KW-0805">Transcription regulation</keyword>
<keyword evidence="8" id="KW-1185">Reference proteome</keyword>
<comment type="caution">
    <text evidence="7">The sequence shown here is derived from an EMBL/GenBank/DDBJ whole genome shotgun (WGS) entry which is preliminary data.</text>
</comment>
<dbReference type="Proteomes" id="UP000823941">
    <property type="component" value="Chromosome 13"/>
</dbReference>
<feature type="domain" description="Myb/SANT-like DNA-binding" evidence="6">
    <location>
        <begin position="10"/>
        <end position="86"/>
    </location>
</feature>
<comment type="function">
    <text evidence="5">Involved in transvection phenomena (= synapsis-dependent gene expression), where the synaptic pairing of chromosomes carrying genes with which zeste interacts influences the expression of these genes. Zeste binds to DNA and stimulates transcription from a nearby promoter.</text>
</comment>
<dbReference type="EMBL" id="JAHIBW010000013">
    <property type="protein sequence ID" value="KAG7305782.1"/>
    <property type="molecule type" value="Genomic_DNA"/>
</dbReference>
<sequence>MSKKEVKRERSVNFSRDEMDMLINIIQENKNVLENKKSDAVTWQEKESCWKTIEAKFNATSGATYRSAKNLKTKYEGLKRETRKKSACLRAETYRTGGGTSTAVPLTDTELKIKDMILLSVDGMKSHFDSDHVVTVVSTSLHDTEEKNAYTENIESMDQTHLQQQFEDSIMSPESPT</sequence>
<evidence type="ECO:0000256" key="4">
    <source>
        <dbReference type="ARBA" id="ARBA00023163"/>
    </source>
</evidence>
<evidence type="ECO:0000256" key="3">
    <source>
        <dbReference type="ARBA" id="ARBA00023015"/>
    </source>
</evidence>
<comment type="subunit">
    <text evidence="1">Self-associates forming complexes of several hundred monomers.</text>
</comment>